<reference evidence="2" key="1">
    <citation type="submission" date="2021-06" db="EMBL/GenBank/DDBJ databases">
        <authorList>
            <person name="Hodson N. C."/>
            <person name="Mongue J. A."/>
            <person name="Jaron S. K."/>
        </authorList>
    </citation>
    <scope>NUCLEOTIDE SEQUENCE</scope>
</reference>
<gene>
    <name evidence="2" type="ORF">AFUS01_LOCUS29657</name>
</gene>
<dbReference type="Proteomes" id="UP000708208">
    <property type="component" value="Unassembled WGS sequence"/>
</dbReference>
<comment type="caution">
    <text evidence="2">The sequence shown here is derived from an EMBL/GenBank/DDBJ whole genome shotgun (WGS) entry which is preliminary data.</text>
</comment>
<dbReference type="AlphaFoldDB" id="A0A8J2KQ65"/>
<accession>A0A8J2KQ65</accession>
<protein>
    <recommendedName>
        <fullName evidence="4">F-box domain-containing protein</fullName>
    </recommendedName>
</protein>
<evidence type="ECO:0000313" key="2">
    <source>
        <dbReference type="EMBL" id="CAG7819195.1"/>
    </source>
</evidence>
<evidence type="ECO:0000256" key="1">
    <source>
        <dbReference type="SAM" id="MobiDB-lite"/>
    </source>
</evidence>
<evidence type="ECO:0000313" key="3">
    <source>
        <dbReference type="Proteomes" id="UP000708208"/>
    </source>
</evidence>
<feature type="region of interest" description="Disordered" evidence="1">
    <location>
        <begin position="1"/>
        <end position="26"/>
    </location>
</feature>
<sequence length="573" mass="65818">MGKRKTAKRRKIVKAPPVPVTEPEEDEETMQTARVVSHAMSIPLISKEIFKFLSIPDLLVCSLVNKTWFLMAREVLRECKKCFAFINGNSPCKDIRNLNALLEKSTIIPFNGLYIETESEELDNHNCISHKKEAVSELYSNILTKINFKTLGVYWVEDIKCPVIELIIKIFQTFAHQLEYLHLESLPYSIEKLGQYLAFEDKHWLQSLKILNVSNYDVRNSIMEEVIAAAPKLQDLVGQVAVQNLEFIMKQNKSHIVRSYDFVPETSTLSTVVRFLEQKPKLRTLTVTSNRFFPDCDPSMLIPVLKGLVQCTKGPALTNLGSLTIDFLRTPSAQNKNYYPHLRSLNLERMFPTLHTVQLETHITSRDFSNIIKTYQDKEEYTCTTVRTLGIENSTGGFDANIIRIVSKMFPNVQHFSINVCWSLGTFCGQLWSAWKDLESIKLTSICESDVKKNLDTSFLGITKKEWTFLMERQKGIDFKSLHLPPSRFSILNCSKLKKFRIEIDHDNSCRKNPDPDLVFLSSLTGHCAFSRLPGLQVEIVRQECPARGIWCCFALEHLKPFARLLEKEVYVM</sequence>
<name>A0A8J2KQ65_9HEXA</name>
<feature type="compositionally biased region" description="Basic residues" evidence="1">
    <location>
        <begin position="1"/>
        <end position="13"/>
    </location>
</feature>
<organism evidence="2 3">
    <name type="scientific">Allacma fusca</name>
    <dbReference type="NCBI Taxonomy" id="39272"/>
    <lineage>
        <taxon>Eukaryota</taxon>
        <taxon>Metazoa</taxon>
        <taxon>Ecdysozoa</taxon>
        <taxon>Arthropoda</taxon>
        <taxon>Hexapoda</taxon>
        <taxon>Collembola</taxon>
        <taxon>Symphypleona</taxon>
        <taxon>Sminthuridae</taxon>
        <taxon>Allacma</taxon>
    </lineage>
</organism>
<dbReference type="EMBL" id="CAJVCH010441785">
    <property type="protein sequence ID" value="CAG7819195.1"/>
    <property type="molecule type" value="Genomic_DNA"/>
</dbReference>
<keyword evidence="3" id="KW-1185">Reference proteome</keyword>
<evidence type="ECO:0008006" key="4">
    <source>
        <dbReference type="Google" id="ProtNLM"/>
    </source>
</evidence>
<proteinExistence type="predicted"/>